<dbReference type="Proteomes" id="UP000326553">
    <property type="component" value="Chromosome"/>
</dbReference>
<dbReference type="AlphaFoldDB" id="A0A5J6HZ85"/>
<proteinExistence type="predicted"/>
<reference evidence="1 2" key="1">
    <citation type="submission" date="2017-09" db="EMBL/GenBank/DDBJ databases">
        <authorList>
            <person name="Lee N."/>
            <person name="Cho B.-K."/>
        </authorList>
    </citation>
    <scope>NUCLEOTIDE SEQUENCE [LARGE SCALE GENOMIC DNA]</scope>
    <source>
        <strain evidence="1 2">ATCC 12461</strain>
    </source>
</reference>
<dbReference type="KEGG" id="salw:CP975_34250"/>
<gene>
    <name evidence="1" type="ORF">CP975_34250</name>
</gene>
<evidence type="ECO:0008006" key="3">
    <source>
        <dbReference type="Google" id="ProtNLM"/>
    </source>
</evidence>
<sequence>MLLALLLAALTTSGCSVLEREYPSADPATLSQRLTDRAQWAYDGMALPPHKAVKPVQVLPGHSCYAGGLSIEKTLPDVVTFDLRWTVEHIPADVARATEARLRRKFTSAGWTLTHDSNRRGKDIVEFGFRVQDPATGDQFDLAWNDSTTSLFLSGYTSCAKVPQSAADTPSQKTWTPQTV</sequence>
<evidence type="ECO:0000313" key="2">
    <source>
        <dbReference type="Proteomes" id="UP000326553"/>
    </source>
</evidence>
<keyword evidence="2" id="KW-1185">Reference proteome</keyword>
<evidence type="ECO:0000313" key="1">
    <source>
        <dbReference type="EMBL" id="QEV21905.1"/>
    </source>
</evidence>
<accession>A0A5J6HZ85</accession>
<name>A0A5J6HZ85_STRAD</name>
<dbReference type="EMBL" id="CP023695">
    <property type="protein sequence ID" value="QEV21905.1"/>
    <property type="molecule type" value="Genomic_DNA"/>
</dbReference>
<protein>
    <recommendedName>
        <fullName evidence="3">DUF4853 domain-containing protein</fullName>
    </recommendedName>
</protein>
<organism evidence="1 2">
    <name type="scientific">Streptomyces alboniger</name>
    <dbReference type="NCBI Taxonomy" id="132473"/>
    <lineage>
        <taxon>Bacteria</taxon>
        <taxon>Bacillati</taxon>
        <taxon>Actinomycetota</taxon>
        <taxon>Actinomycetes</taxon>
        <taxon>Kitasatosporales</taxon>
        <taxon>Streptomycetaceae</taxon>
        <taxon>Streptomyces</taxon>
        <taxon>Streptomyces aurantiacus group</taxon>
    </lineage>
</organism>